<reference evidence="2" key="1">
    <citation type="journal article" date="2017" name="Nat. Ecol. Evol.">
        <title>Genome expansion and lineage-specific genetic innovations in the forest pathogenic fungi Armillaria.</title>
        <authorList>
            <person name="Sipos G."/>
            <person name="Prasanna A.N."/>
            <person name="Walter M.C."/>
            <person name="O'Connor E."/>
            <person name="Balint B."/>
            <person name="Krizsan K."/>
            <person name="Kiss B."/>
            <person name="Hess J."/>
            <person name="Varga T."/>
            <person name="Slot J."/>
            <person name="Riley R."/>
            <person name="Boka B."/>
            <person name="Rigling D."/>
            <person name="Barry K."/>
            <person name="Lee J."/>
            <person name="Mihaltcheva S."/>
            <person name="LaButti K."/>
            <person name="Lipzen A."/>
            <person name="Waldron R."/>
            <person name="Moloney N.M."/>
            <person name="Sperisen C."/>
            <person name="Kredics L."/>
            <person name="Vagvoelgyi C."/>
            <person name="Patrignani A."/>
            <person name="Fitzpatrick D."/>
            <person name="Nagy I."/>
            <person name="Doyle S."/>
            <person name="Anderson J.B."/>
            <person name="Grigoriev I.V."/>
            <person name="Gueldener U."/>
            <person name="Muensterkoetter M."/>
            <person name="Nagy L.G."/>
        </authorList>
    </citation>
    <scope>NUCLEOTIDE SEQUENCE [LARGE SCALE GENOMIC DNA]</scope>
    <source>
        <strain evidence="2">Ar21-2</strain>
    </source>
</reference>
<organism evidence="1 2">
    <name type="scientific">Armillaria gallica</name>
    <name type="common">Bulbous honey fungus</name>
    <name type="synonym">Armillaria bulbosa</name>
    <dbReference type="NCBI Taxonomy" id="47427"/>
    <lineage>
        <taxon>Eukaryota</taxon>
        <taxon>Fungi</taxon>
        <taxon>Dikarya</taxon>
        <taxon>Basidiomycota</taxon>
        <taxon>Agaricomycotina</taxon>
        <taxon>Agaricomycetes</taxon>
        <taxon>Agaricomycetidae</taxon>
        <taxon>Agaricales</taxon>
        <taxon>Marasmiineae</taxon>
        <taxon>Physalacriaceae</taxon>
        <taxon>Armillaria</taxon>
    </lineage>
</organism>
<gene>
    <name evidence="1" type="ORF">ARMGADRAFT_996162</name>
</gene>
<dbReference type="AlphaFoldDB" id="A0A2H3D736"/>
<dbReference type="OrthoDB" id="2788229at2759"/>
<dbReference type="Gene3D" id="3.80.10.10">
    <property type="entry name" value="Ribonuclease Inhibitor"/>
    <property type="match status" value="1"/>
</dbReference>
<dbReference type="Proteomes" id="UP000217790">
    <property type="component" value="Unassembled WGS sequence"/>
</dbReference>
<evidence type="ECO:0000313" key="2">
    <source>
        <dbReference type="Proteomes" id="UP000217790"/>
    </source>
</evidence>
<dbReference type="OMA" id="CEYEFSH"/>
<sequence length="416" mass="48166">MLPTELCNLIIDHLHDSKPSLLACSLVCRAWVPECRFHLFHKVRLDRDKADPFFRLFESPHATIASAHTCELDVAQNPITRNRNLDELFENLAFQGVLSRCPADVFEHVQKLSVTWVGWWTLSDAERLSIGHRFKNVTELVLWMVIFETDEELPALVASFPTLEVISLQTIRLRVKFLEENHSRAEHTLPANLHTISFIDVSNPCVMCSFIPCPSLRAFKCHYVNFSDFTLALANEFGRLLLSAGERLEDFEFIIQAEAELNDGVDFDAQFKLVDLARNPNLRRIKFSIEDNRYLIPFLRRLAESGPSTPILETLDIYHLSKYDLDWEKLDDILQHPYFHVLREIKTTVETYFNFLDVDGQEKPKKPGWYLKPNDGSRAHIEMGRNIAKFVEKLPKCQARGILRPAEAYHFGDLWD</sequence>
<proteinExistence type="predicted"/>
<protein>
    <recommendedName>
        <fullName evidence="3">F-box domain-containing protein</fullName>
    </recommendedName>
</protein>
<dbReference type="SUPFAM" id="SSF52047">
    <property type="entry name" value="RNI-like"/>
    <property type="match status" value="1"/>
</dbReference>
<evidence type="ECO:0008006" key="3">
    <source>
        <dbReference type="Google" id="ProtNLM"/>
    </source>
</evidence>
<dbReference type="EMBL" id="KZ293668">
    <property type="protein sequence ID" value="PBK89574.1"/>
    <property type="molecule type" value="Genomic_DNA"/>
</dbReference>
<name>A0A2H3D736_ARMGA</name>
<dbReference type="InParanoid" id="A0A2H3D736"/>
<evidence type="ECO:0000313" key="1">
    <source>
        <dbReference type="EMBL" id="PBK89574.1"/>
    </source>
</evidence>
<accession>A0A2H3D736</accession>
<dbReference type="InterPro" id="IPR032675">
    <property type="entry name" value="LRR_dom_sf"/>
</dbReference>
<keyword evidence="2" id="KW-1185">Reference proteome</keyword>